<evidence type="ECO:0000313" key="1">
    <source>
        <dbReference type="EMBL" id="QDV07246.1"/>
    </source>
</evidence>
<keyword evidence="2" id="KW-1185">Reference proteome</keyword>
<name>A0A518ET30_9BACT</name>
<dbReference type="SUPFAM" id="SSF55486">
    <property type="entry name" value="Metalloproteases ('zincins'), catalytic domain"/>
    <property type="match status" value="1"/>
</dbReference>
<dbReference type="GO" id="GO:0008237">
    <property type="term" value="F:metallopeptidase activity"/>
    <property type="evidence" value="ECO:0007669"/>
    <property type="project" value="InterPro"/>
</dbReference>
<gene>
    <name evidence="1" type="ORF">Poly30_27650</name>
</gene>
<dbReference type="Proteomes" id="UP000320390">
    <property type="component" value="Chromosome"/>
</dbReference>
<proteinExistence type="predicted"/>
<dbReference type="Gene3D" id="3.40.390.10">
    <property type="entry name" value="Collagenase (Catalytic Domain)"/>
    <property type="match status" value="1"/>
</dbReference>
<reference evidence="1 2" key="1">
    <citation type="submission" date="2019-02" db="EMBL/GenBank/DDBJ databases">
        <title>Deep-cultivation of Planctomycetes and their phenomic and genomic characterization uncovers novel biology.</title>
        <authorList>
            <person name="Wiegand S."/>
            <person name="Jogler M."/>
            <person name="Boedeker C."/>
            <person name="Pinto D."/>
            <person name="Vollmers J."/>
            <person name="Rivas-Marin E."/>
            <person name="Kohn T."/>
            <person name="Peeters S.H."/>
            <person name="Heuer A."/>
            <person name="Rast P."/>
            <person name="Oberbeckmann S."/>
            <person name="Bunk B."/>
            <person name="Jeske O."/>
            <person name="Meyerdierks A."/>
            <person name="Storesund J.E."/>
            <person name="Kallscheuer N."/>
            <person name="Luecker S."/>
            <person name="Lage O.M."/>
            <person name="Pohl T."/>
            <person name="Merkel B.J."/>
            <person name="Hornburger P."/>
            <person name="Mueller R.-W."/>
            <person name="Bruemmer F."/>
            <person name="Labrenz M."/>
            <person name="Spormann A.M."/>
            <person name="Op den Camp H."/>
            <person name="Overmann J."/>
            <person name="Amann R."/>
            <person name="Jetten M.S.M."/>
            <person name="Mascher T."/>
            <person name="Medema M.H."/>
            <person name="Devos D.P."/>
            <person name="Kaster A.-K."/>
            <person name="Ovreas L."/>
            <person name="Rohde M."/>
            <person name="Galperin M.Y."/>
            <person name="Jogler C."/>
        </authorList>
    </citation>
    <scope>NUCLEOTIDE SEQUENCE [LARGE SCALE GENOMIC DNA]</scope>
    <source>
        <strain evidence="1 2">Poly30</strain>
    </source>
</reference>
<dbReference type="InterPro" id="IPR024079">
    <property type="entry name" value="MetalloPept_cat_dom_sf"/>
</dbReference>
<protein>
    <submittedName>
        <fullName evidence="1">Uncharacterized protein</fullName>
    </submittedName>
</protein>
<evidence type="ECO:0000313" key="2">
    <source>
        <dbReference type="Proteomes" id="UP000320390"/>
    </source>
</evidence>
<accession>A0A518ET30</accession>
<organism evidence="1 2">
    <name type="scientific">Saltatorellus ferox</name>
    <dbReference type="NCBI Taxonomy" id="2528018"/>
    <lineage>
        <taxon>Bacteria</taxon>
        <taxon>Pseudomonadati</taxon>
        <taxon>Planctomycetota</taxon>
        <taxon>Planctomycetia</taxon>
        <taxon>Planctomycetia incertae sedis</taxon>
        <taxon>Saltatorellus</taxon>
    </lineage>
</organism>
<dbReference type="AlphaFoldDB" id="A0A518ET30"/>
<dbReference type="EMBL" id="CP036434">
    <property type="protein sequence ID" value="QDV07246.1"/>
    <property type="molecule type" value="Genomic_DNA"/>
</dbReference>
<sequence length="305" mass="33593">MGVAKNRAPGLRLPGCRHPAWKSYPSGHGAHPRAFRASWGVHFHWARSARAAGPVGVRTASTPREGAGWRSLCEGPRGRAWSAGVRLSSGRSGHLCGCRGGRWRKIVPWGTVEVSTTASMEFLSVIPFYPRANSQKLTELVEMSGHTDMHRVGLDDLLMWTVYVGQALEGDESLTDADPIEEVYLQEGSLLGQAYAEIYTAHPVRRFGFGGPASWVYWETISDSYALNDPTERSAAVRMTLAHEVGHQLGLPHVDKEGFLYGPGSSQNSLKNLMWPDAGSHSLDLDFYSFSNFHVSLLRLLYKAD</sequence>